<dbReference type="Pfam" id="PF01276">
    <property type="entry name" value="OKR_DC_1"/>
    <property type="match status" value="1"/>
</dbReference>
<name>A0A940NL50_9BACI</name>
<dbReference type="CDD" id="cd00615">
    <property type="entry name" value="Orn_deC_like"/>
    <property type="match status" value="1"/>
</dbReference>
<comment type="caution">
    <text evidence="8">The sequence shown here is derived from an EMBL/GenBank/DDBJ whole genome shotgun (WGS) entry which is preliminary data.</text>
</comment>
<keyword evidence="8" id="KW-0032">Aminotransferase</keyword>
<sequence length="474" mass="53194">MAVKKLPLLNKLKEFSSTNPISFHVPGHKNGSHTALESFHFTDLLKIDVTELNGLDDLHFPTGVIKEAEELLANLYSADKSFFLVNGSTVGNLASIYATCKQDEPVLVQRNCHKSIFNGLALVGAKPVLLPTEVDQTLGIALGVEQKSTIDIIHQHPSAKAIILTNPNYYGMSQNLEDIIEVAHRYGIPVIVDEAHGAHFIVGDPFPKSSLNMGADLVIQSAHKTLPAMTMGSFLHVKSSLVDERKVGSYLTMLQSSSPSYPIMASLDLARSFLENLTEEDIQEIEQQIHYFCNKLQEIPEIEVVHSNNHNYKQDLLKVMIKSKNGLTGFELQKELEHVNVFTELSDWKHVLFVLPLDKIANIEEAINAIRRAVKDKKGNQLNTSFYYPSIVSQFPYSFKELMMKEKEQLPLDKTVGRICGRNVIPYPPGIPVILEGELISGEHVKYVKELHENRGYIQNIENEIELKIEVYCL</sequence>
<dbReference type="SUPFAM" id="SSF55904">
    <property type="entry name" value="Ornithine decarboxylase C-terminal domain"/>
    <property type="match status" value="1"/>
</dbReference>
<evidence type="ECO:0000256" key="2">
    <source>
        <dbReference type="ARBA" id="ARBA00010671"/>
    </source>
</evidence>
<dbReference type="PANTHER" id="PTHR43277:SF3">
    <property type="entry name" value="DECARBOXYLASE, PUTATIVE-RELATED"/>
    <property type="match status" value="1"/>
</dbReference>
<dbReference type="GO" id="GO:0008483">
    <property type="term" value="F:transaminase activity"/>
    <property type="evidence" value="ECO:0007669"/>
    <property type="project" value="UniProtKB-KW"/>
</dbReference>
<evidence type="ECO:0000256" key="5">
    <source>
        <dbReference type="ARBA" id="ARBA00023239"/>
    </source>
</evidence>
<comment type="similarity">
    <text evidence="2">Belongs to the Orn/Lys/Arg decarboxylase class-I family.</text>
</comment>
<evidence type="ECO:0000259" key="6">
    <source>
        <dbReference type="Pfam" id="PF01276"/>
    </source>
</evidence>
<dbReference type="Gene3D" id="3.40.640.10">
    <property type="entry name" value="Type I PLP-dependent aspartate aminotransferase-like (Major domain)"/>
    <property type="match status" value="1"/>
</dbReference>
<evidence type="ECO:0000256" key="3">
    <source>
        <dbReference type="ARBA" id="ARBA00022793"/>
    </source>
</evidence>
<dbReference type="PANTHER" id="PTHR43277">
    <property type="entry name" value="ARGININE DECARBOXYLASE"/>
    <property type="match status" value="1"/>
</dbReference>
<protein>
    <submittedName>
        <fullName evidence="8">Aminotransferase class I/II-fold pyridoxal phosphate-dependent enzyme</fullName>
    </submittedName>
</protein>
<accession>A0A940NL50</accession>
<comment type="cofactor">
    <cofactor evidence="1">
        <name>pyridoxal 5'-phosphate</name>
        <dbReference type="ChEBI" id="CHEBI:597326"/>
    </cofactor>
</comment>
<dbReference type="InterPro" id="IPR000310">
    <property type="entry name" value="Orn/Lys/Arg_deCO2ase_major_dom"/>
</dbReference>
<dbReference type="SUPFAM" id="SSF53383">
    <property type="entry name" value="PLP-dependent transferases"/>
    <property type="match status" value="1"/>
</dbReference>
<keyword evidence="5" id="KW-0456">Lyase</keyword>
<dbReference type="InterPro" id="IPR036633">
    <property type="entry name" value="Prn/Lys/Arg_de-COase_C_sf"/>
</dbReference>
<dbReference type="InterPro" id="IPR015424">
    <property type="entry name" value="PyrdxlP-dep_Trfase"/>
</dbReference>
<keyword evidence="9" id="KW-1185">Reference proteome</keyword>
<feature type="domain" description="Orn/Lys/Arg decarboxylases family 1 pyridoxal-P attachment site" evidence="6">
    <location>
        <begin position="7"/>
        <end position="305"/>
    </location>
</feature>
<evidence type="ECO:0000256" key="1">
    <source>
        <dbReference type="ARBA" id="ARBA00001933"/>
    </source>
</evidence>
<feature type="domain" description="Orn/Lys/Arg decarboxylase C-terminal" evidence="7">
    <location>
        <begin position="388"/>
        <end position="453"/>
    </location>
</feature>
<proteinExistence type="inferred from homology"/>
<dbReference type="InterPro" id="IPR008286">
    <property type="entry name" value="Prn/Lys/Arg_de-COase_C"/>
</dbReference>
<evidence type="ECO:0000313" key="9">
    <source>
        <dbReference type="Proteomes" id="UP000682134"/>
    </source>
</evidence>
<evidence type="ECO:0000259" key="7">
    <source>
        <dbReference type="Pfam" id="PF03711"/>
    </source>
</evidence>
<evidence type="ECO:0000313" key="8">
    <source>
        <dbReference type="EMBL" id="MBP0727284.1"/>
    </source>
</evidence>
<evidence type="ECO:0000256" key="4">
    <source>
        <dbReference type="ARBA" id="ARBA00022898"/>
    </source>
</evidence>
<dbReference type="Proteomes" id="UP000682134">
    <property type="component" value="Unassembled WGS sequence"/>
</dbReference>
<organism evidence="8 9">
    <name type="scientific">Gottfriedia endophytica</name>
    <dbReference type="NCBI Taxonomy" id="2820819"/>
    <lineage>
        <taxon>Bacteria</taxon>
        <taxon>Bacillati</taxon>
        <taxon>Bacillota</taxon>
        <taxon>Bacilli</taxon>
        <taxon>Bacillales</taxon>
        <taxon>Bacillaceae</taxon>
        <taxon>Gottfriedia</taxon>
    </lineage>
</organism>
<keyword evidence="3" id="KW-0210">Decarboxylase</keyword>
<dbReference type="InterPro" id="IPR015421">
    <property type="entry name" value="PyrdxlP-dep_Trfase_major"/>
</dbReference>
<dbReference type="Pfam" id="PF03711">
    <property type="entry name" value="OKR_DC_1_C"/>
    <property type="match status" value="1"/>
</dbReference>
<keyword evidence="8" id="KW-0808">Transferase</keyword>
<dbReference type="AlphaFoldDB" id="A0A940NL50"/>
<dbReference type="RefSeq" id="WP_209407620.1">
    <property type="nucleotide sequence ID" value="NZ_JAGIYQ010000021.1"/>
</dbReference>
<dbReference type="GO" id="GO:0016831">
    <property type="term" value="F:carboxy-lyase activity"/>
    <property type="evidence" value="ECO:0007669"/>
    <property type="project" value="UniProtKB-KW"/>
</dbReference>
<dbReference type="InterPro" id="IPR052357">
    <property type="entry name" value="Orn_Lys_Arg_decarboxylase-I"/>
</dbReference>
<dbReference type="EMBL" id="JAGIYQ010000021">
    <property type="protein sequence ID" value="MBP0727284.1"/>
    <property type="molecule type" value="Genomic_DNA"/>
</dbReference>
<keyword evidence="4" id="KW-0663">Pyridoxal phosphate</keyword>
<reference evidence="8" key="1">
    <citation type="submission" date="2021-04" db="EMBL/GenBank/DDBJ databases">
        <title>Genome seq and assembly of Bacillus sp.</title>
        <authorList>
            <person name="Chhetri G."/>
        </authorList>
    </citation>
    <scope>NUCLEOTIDE SEQUENCE</scope>
    <source>
        <strain evidence="8">RG28</strain>
    </source>
</reference>
<gene>
    <name evidence="8" type="ORF">J5Y03_19220</name>
</gene>
<dbReference type="Gene3D" id="3.90.100.10">
    <property type="entry name" value="Orn/Lys/Arg decarboxylase, C-terminal domain"/>
    <property type="match status" value="1"/>
</dbReference>